<organism evidence="2 3">
    <name type="scientific">Pusillimonas minor</name>
    <dbReference type="NCBI Taxonomy" id="2697024"/>
    <lineage>
        <taxon>Bacteria</taxon>
        <taxon>Pseudomonadati</taxon>
        <taxon>Pseudomonadota</taxon>
        <taxon>Betaproteobacteria</taxon>
        <taxon>Burkholderiales</taxon>
        <taxon>Alcaligenaceae</taxon>
        <taxon>Pusillimonas</taxon>
    </lineage>
</organism>
<evidence type="ECO:0000256" key="1">
    <source>
        <dbReference type="SAM" id="MobiDB-lite"/>
    </source>
</evidence>
<accession>A0A842HSN1</accession>
<dbReference type="EMBL" id="JACJUU010000025">
    <property type="protein sequence ID" value="MBC2771176.1"/>
    <property type="molecule type" value="Genomic_DNA"/>
</dbReference>
<feature type="compositionally biased region" description="Polar residues" evidence="1">
    <location>
        <begin position="53"/>
        <end position="62"/>
    </location>
</feature>
<evidence type="ECO:0000313" key="3">
    <source>
        <dbReference type="Proteomes" id="UP000545386"/>
    </source>
</evidence>
<dbReference type="RefSeq" id="WP_185780780.1">
    <property type="nucleotide sequence ID" value="NZ_JACJUU010000025.1"/>
</dbReference>
<dbReference type="Proteomes" id="UP000545386">
    <property type="component" value="Unassembled WGS sequence"/>
</dbReference>
<reference evidence="2 3" key="1">
    <citation type="submission" date="2020-08" db="EMBL/GenBank/DDBJ databases">
        <title>Paraeoetvoesia sp. YC-7-48 draft genome sequence.</title>
        <authorList>
            <person name="Yao L."/>
        </authorList>
    </citation>
    <scope>NUCLEOTIDE SEQUENCE [LARGE SCALE GENOMIC DNA]</scope>
    <source>
        <strain evidence="3">YC-7-48</strain>
    </source>
</reference>
<gene>
    <name evidence="2" type="ORF">GTU67_14850</name>
</gene>
<proteinExistence type="predicted"/>
<evidence type="ECO:0008006" key="4">
    <source>
        <dbReference type="Google" id="ProtNLM"/>
    </source>
</evidence>
<comment type="caution">
    <text evidence="2">The sequence shown here is derived from an EMBL/GenBank/DDBJ whole genome shotgun (WGS) entry which is preliminary data.</text>
</comment>
<dbReference type="Pfam" id="PF12869">
    <property type="entry name" value="tRNA_anti-like"/>
    <property type="match status" value="1"/>
</dbReference>
<evidence type="ECO:0000313" key="2">
    <source>
        <dbReference type="EMBL" id="MBC2771176.1"/>
    </source>
</evidence>
<name>A0A842HSN1_9BURK</name>
<dbReference type="InterPro" id="IPR024422">
    <property type="entry name" value="Protein_unknown_function_OB"/>
</dbReference>
<dbReference type="AlphaFoldDB" id="A0A842HSN1"/>
<feature type="region of interest" description="Disordered" evidence="1">
    <location>
        <begin position="42"/>
        <end position="62"/>
    </location>
</feature>
<sequence>MNDKPKKPIYKRVWFWLVMFFVLPGVISGLTSDKPSKMTGQAEAAKIAAAPDTPSTSSFSAGTNHKYKLSHTEYNVLTVLLEDEVTNFSQGNDAILGKDSNLIRTTGRKLSAAYDANEAAADKEFKGKLLFVTARVESINKGITGSPYFVVSGGFIGAQAHFDRDYNDYAATVAKGETVNLVCEGNGYIITSAMLDDCVPAIDFAKRESQKLIKEAGRFLAGYEVSKTAQNLIFGSLAIAKVIPEAQCEQPNKQCLAAAKKAGNDKNKLNAAMDQTIEQLKTAGVNLDDPRKSGK</sequence>
<protein>
    <recommendedName>
        <fullName evidence="4">tRNA_anti-like</fullName>
    </recommendedName>
</protein>
<keyword evidence="3" id="KW-1185">Reference proteome</keyword>